<organism evidence="2 3">
    <name type="scientific">Prauserella alba</name>
    <dbReference type="NCBI Taxonomy" id="176898"/>
    <lineage>
        <taxon>Bacteria</taxon>
        <taxon>Bacillati</taxon>
        <taxon>Actinomycetota</taxon>
        <taxon>Actinomycetes</taxon>
        <taxon>Pseudonocardiales</taxon>
        <taxon>Pseudonocardiaceae</taxon>
        <taxon>Prauserella</taxon>
    </lineage>
</organism>
<protein>
    <submittedName>
        <fullName evidence="2">Carboxymuconolactone decarboxylase family protein</fullName>
    </submittedName>
</protein>
<dbReference type="Gene3D" id="1.20.1290.10">
    <property type="entry name" value="AhpD-like"/>
    <property type="match status" value="1"/>
</dbReference>
<sequence>MTNRSSRRVSHLARPAVALIASGALLVGCTSQQSADAPEPDVRATAVEDVAPALAQYDAEQVRELWADDSLSARDRGLVTIAVLVASGQTTDLGFYVNKALDDGVSPAEVSETITHLGFYSGWQNAMAAVDPVAAIFAERGIDESELPAADPDLLNQDEAAEATREAEVQEQYGNVSQGLVDDTDSVVFDDLWLRPGLESRDRSLVTVVALVSTAQADQVPYHLGRAMDNGLTADEVDPLLNHLAYFTGWPKVFTAMPAVTETLESR</sequence>
<dbReference type="PROSITE" id="PS51257">
    <property type="entry name" value="PROKAR_LIPOPROTEIN"/>
    <property type="match status" value="1"/>
</dbReference>
<keyword evidence="3" id="KW-1185">Reference proteome</keyword>
<dbReference type="Pfam" id="PF02627">
    <property type="entry name" value="CMD"/>
    <property type="match status" value="2"/>
</dbReference>
<dbReference type="EMBL" id="BAAALM010000007">
    <property type="protein sequence ID" value="GAA1204416.1"/>
    <property type="molecule type" value="Genomic_DNA"/>
</dbReference>
<dbReference type="InterPro" id="IPR003779">
    <property type="entry name" value="CMD-like"/>
</dbReference>
<dbReference type="PANTHER" id="PTHR33570">
    <property type="entry name" value="4-CARBOXYMUCONOLACTONE DECARBOXYLASE FAMILY PROTEIN"/>
    <property type="match status" value="1"/>
</dbReference>
<evidence type="ECO:0000259" key="1">
    <source>
        <dbReference type="Pfam" id="PF02627"/>
    </source>
</evidence>
<name>A0ABN1VBW4_9PSEU</name>
<dbReference type="SUPFAM" id="SSF69118">
    <property type="entry name" value="AhpD-like"/>
    <property type="match status" value="1"/>
</dbReference>
<dbReference type="Proteomes" id="UP001500467">
    <property type="component" value="Unassembled WGS sequence"/>
</dbReference>
<evidence type="ECO:0000313" key="3">
    <source>
        <dbReference type="Proteomes" id="UP001500467"/>
    </source>
</evidence>
<reference evidence="2 3" key="1">
    <citation type="journal article" date="2019" name="Int. J. Syst. Evol. Microbiol.">
        <title>The Global Catalogue of Microorganisms (GCM) 10K type strain sequencing project: providing services to taxonomists for standard genome sequencing and annotation.</title>
        <authorList>
            <consortium name="The Broad Institute Genomics Platform"/>
            <consortium name="The Broad Institute Genome Sequencing Center for Infectious Disease"/>
            <person name="Wu L."/>
            <person name="Ma J."/>
        </authorList>
    </citation>
    <scope>NUCLEOTIDE SEQUENCE [LARGE SCALE GENOMIC DNA]</scope>
    <source>
        <strain evidence="2 3">JCM 13022</strain>
    </source>
</reference>
<dbReference type="InterPro" id="IPR052512">
    <property type="entry name" value="4CMD/NDH-1_regulator"/>
</dbReference>
<proteinExistence type="predicted"/>
<feature type="domain" description="Carboxymuconolactone decarboxylase-like" evidence="1">
    <location>
        <begin position="64"/>
        <end position="133"/>
    </location>
</feature>
<feature type="domain" description="Carboxymuconolactone decarboxylase-like" evidence="1">
    <location>
        <begin position="187"/>
        <end position="262"/>
    </location>
</feature>
<accession>A0ABN1VBW4</accession>
<dbReference type="PANTHER" id="PTHR33570:SF9">
    <property type="entry name" value="BLL4600 PROTEIN"/>
    <property type="match status" value="1"/>
</dbReference>
<evidence type="ECO:0000313" key="2">
    <source>
        <dbReference type="EMBL" id="GAA1204416.1"/>
    </source>
</evidence>
<gene>
    <name evidence="2" type="ORF">GCM10009675_23240</name>
</gene>
<dbReference type="InterPro" id="IPR029032">
    <property type="entry name" value="AhpD-like"/>
</dbReference>
<comment type="caution">
    <text evidence="2">The sequence shown here is derived from an EMBL/GenBank/DDBJ whole genome shotgun (WGS) entry which is preliminary data.</text>
</comment>